<dbReference type="KEGG" id="saci:Sinac_6198"/>
<sequence>MRTPERLPIDAATIVVSGRQRIEIARFGWAGFLDTTDNPSTLAMIDSTACPVYNGLTS</sequence>
<dbReference type="EMBL" id="CP003364">
    <property type="protein sequence ID" value="AGA30296.1"/>
    <property type="molecule type" value="Genomic_DNA"/>
</dbReference>
<name>L0DNM9_SINAD</name>
<dbReference type="Proteomes" id="UP000010798">
    <property type="component" value="Chromosome"/>
</dbReference>
<evidence type="ECO:0000313" key="2">
    <source>
        <dbReference type="Proteomes" id="UP000010798"/>
    </source>
</evidence>
<reference evidence="1 2" key="1">
    <citation type="submission" date="2012-02" db="EMBL/GenBank/DDBJ databases">
        <title>Complete sequence of chromosome of Singulisphaera acidiphila DSM 18658.</title>
        <authorList>
            <consortium name="US DOE Joint Genome Institute (JGI-PGF)"/>
            <person name="Lucas S."/>
            <person name="Copeland A."/>
            <person name="Lapidus A."/>
            <person name="Glavina del Rio T."/>
            <person name="Dalin E."/>
            <person name="Tice H."/>
            <person name="Bruce D."/>
            <person name="Goodwin L."/>
            <person name="Pitluck S."/>
            <person name="Peters L."/>
            <person name="Ovchinnikova G."/>
            <person name="Chertkov O."/>
            <person name="Kyrpides N."/>
            <person name="Mavromatis K."/>
            <person name="Ivanova N."/>
            <person name="Brettin T."/>
            <person name="Detter J.C."/>
            <person name="Han C."/>
            <person name="Larimer F."/>
            <person name="Land M."/>
            <person name="Hauser L."/>
            <person name="Markowitz V."/>
            <person name="Cheng J.-F."/>
            <person name="Hugenholtz P."/>
            <person name="Woyke T."/>
            <person name="Wu D."/>
            <person name="Tindall B."/>
            <person name="Pomrenke H."/>
            <person name="Brambilla E."/>
            <person name="Klenk H.-P."/>
            <person name="Eisen J.A."/>
        </authorList>
    </citation>
    <scope>NUCLEOTIDE SEQUENCE [LARGE SCALE GENOMIC DNA]</scope>
    <source>
        <strain evidence="2">ATCC BAA-1392 / DSM 18658 / VKM B-2454 / MOB10</strain>
    </source>
</reference>
<gene>
    <name evidence="1" type="ordered locus">Sinac_6198</name>
</gene>
<organism evidence="1 2">
    <name type="scientific">Singulisphaera acidiphila (strain ATCC BAA-1392 / DSM 18658 / VKM B-2454 / MOB10)</name>
    <dbReference type="NCBI Taxonomy" id="886293"/>
    <lineage>
        <taxon>Bacteria</taxon>
        <taxon>Pseudomonadati</taxon>
        <taxon>Planctomycetota</taxon>
        <taxon>Planctomycetia</taxon>
        <taxon>Isosphaerales</taxon>
        <taxon>Isosphaeraceae</taxon>
        <taxon>Singulisphaera</taxon>
    </lineage>
</organism>
<keyword evidence="2" id="KW-1185">Reference proteome</keyword>
<proteinExistence type="predicted"/>
<dbReference type="HOGENOM" id="CLU_2976835_0_0_0"/>
<dbReference type="AlphaFoldDB" id="L0DNM9"/>
<accession>L0DNM9</accession>
<dbReference type="STRING" id="886293.Sinac_6198"/>
<protein>
    <submittedName>
        <fullName evidence="1">Uncharacterized protein</fullName>
    </submittedName>
</protein>
<evidence type="ECO:0000313" key="1">
    <source>
        <dbReference type="EMBL" id="AGA30296.1"/>
    </source>
</evidence>